<evidence type="ECO:0000313" key="2">
    <source>
        <dbReference type="Proteomes" id="UP000484885"/>
    </source>
</evidence>
<keyword evidence="2" id="KW-1185">Reference proteome</keyword>
<comment type="caution">
    <text evidence="1">The sequence shown here is derived from an EMBL/GenBank/DDBJ whole genome shotgun (WGS) entry which is preliminary data.</text>
</comment>
<reference evidence="1 2" key="1">
    <citation type="submission" date="2020-02" db="EMBL/GenBank/DDBJ databases">
        <authorList>
            <person name="Zhang X.-Y."/>
        </authorList>
    </citation>
    <scope>NUCLEOTIDE SEQUENCE [LARGE SCALE GENOMIC DNA]</scope>
    <source>
        <strain evidence="1 2">C33</strain>
    </source>
</reference>
<dbReference type="RefSeq" id="WP_164208694.1">
    <property type="nucleotide sequence ID" value="NZ_JAAGSC010000002.1"/>
</dbReference>
<sequence length="256" mass="29019">MKKLIRVTIVNTGGAFSAGFIDDADLANQIKTAIAKDSLNCSMELDNGEYFETYNHANILDIKAPSISGASIIIEESNDVDEQYDFERKYKYVSELGIDESPVNTFTSSIPEASHKITDYADDTLIFYSRKVEKRIHYPAPIERHDGDEFELANVYLGSMNMEKTISPDQILQDFLYIPKAEAADYCKEFLGDRYDDNCALSDHMSAIYIEAPDLGKKIREKHLVYPGDIEGKGEWDSEYIRITTLEDEDLFEDGV</sequence>
<dbReference type="Proteomes" id="UP000484885">
    <property type="component" value="Unassembled WGS sequence"/>
</dbReference>
<name>A0A845UUA1_9GAMM</name>
<proteinExistence type="predicted"/>
<accession>A0A845UUA1</accession>
<gene>
    <name evidence="1" type="ORF">G3I74_00040</name>
</gene>
<dbReference type="AlphaFoldDB" id="A0A845UUA1"/>
<organism evidence="1 2">
    <name type="scientific">Wenzhouxiangella limi</name>
    <dbReference type="NCBI Taxonomy" id="2707351"/>
    <lineage>
        <taxon>Bacteria</taxon>
        <taxon>Pseudomonadati</taxon>
        <taxon>Pseudomonadota</taxon>
        <taxon>Gammaproteobacteria</taxon>
        <taxon>Chromatiales</taxon>
        <taxon>Wenzhouxiangellaceae</taxon>
        <taxon>Wenzhouxiangella</taxon>
    </lineage>
</organism>
<protein>
    <submittedName>
        <fullName evidence="1">Uncharacterized protein</fullName>
    </submittedName>
</protein>
<evidence type="ECO:0000313" key="1">
    <source>
        <dbReference type="EMBL" id="NDY94124.1"/>
    </source>
</evidence>
<dbReference type="EMBL" id="JAAGSC010000002">
    <property type="protein sequence ID" value="NDY94124.1"/>
    <property type="molecule type" value="Genomic_DNA"/>
</dbReference>